<dbReference type="STRING" id="706587.Desti_1183"/>
<evidence type="ECO:0000313" key="1">
    <source>
        <dbReference type="EMBL" id="AFM23896.1"/>
    </source>
</evidence>
<dbReference type="Gene3D" id="3.40.50.1000">
    <property type="entry name" value="HAD superfamily/HAD-like"/>
    <property type="match status" value="1"/>
</dbReference>
<dbReference type="SFLD" id="SFLDS00003">
    <property type="entry name" value="Haloacid_Dehalogenase"/>
    <property type="match status" value="1"/>
</dbReference>
<dbReference type="HOGENOM" id="CLU_045011_9_5_7"/>
<dbReference type="AlphaFoldDB" id="I4C2V5"/>
<dbReference type="InterPro" id="IPR036412">
    <property type="entry name" value="HAD-like_sf"/>
</dbReference>
<gene>
    <name evidence="1" type="ordered locus">Desti_1183</name>
</gene>
<dbReference type="CDD" id="cd02603">
    <property type="entry name" value="HAD_sEH-N_like"/>
    <property type="match status" value="1"/>
</dbReference>
<dbReference type="SFLD" id="SFLDG01129">
    <property type="entry name" value="C1.5:_HAD__Beta-PGM__Phosphata"/>
    <property type="match status" value="1"/>
</dbReference>
<accession>I4C2V5</accession>
<dbReference type="InterPro" id="IPR023214">
    <property type="entry name" value="HAD_sf"/>
</dbReference>
<dbReference type="OrthoDB" id="9788657at2"/>
<organism evidence="1 2">
    <name type="scientific">Desulfomonile tiedjei (strain ATCC 49306 / DSM 6799 / DCB-1)</name>
    <dbReference type="NCBI Taxonomy" id="706587"/>
    <lineage>
        <taxon>Bacteria</taxon>
        <taxon>Pseudomonadati</taxon>
        <taxon>Thermodesulfobacteriota</taxon>
        <taxon>Desulfomonilia</taxon>
        <taxon>Desulfomonilales</taxon>
        <taxon>Desulfomonilaceae</taxon>
        <taxon>Desulfomonile</taxon>
    </lineage>
</organism>
<dbReference type="RefSeq" id="WP_014809049.1">
    <property type="nucleotide sequence ID" value="NC_018025.1"/>
</dbReference>
<dbReference type="Pfam" id="PF00702">
    <property type="entry name" value="Hydrolase"/>
    <property type="match status" value="1"/>
</dbReference>
<keyword evidence="2" id="KW-1185">Reference proteome</keyword>
<dbReference type="NCBIfam" id="TIGR01509">
    <property type="entry name" value="HAD-SF-IA-v3"/>
    <property type="match status" value="1"/>
</dbReference>
<protein>
    <submittedName>
        <fullName evidence="1">Haloacid dehalogenase superfamily protein, subfamily IA, variant 3 with third motif having DD or ED</fullName>
    </submittedName>
</protein>
<dbReference type="SUPFAM" id="SSF56784">
    <property type="entry name" value="HAD-like"/>
    <property type="match status" value="1"/>
</dbReference>
<dbReference type="EMBL" id="CP003360">
    <property type="protein sequence ID" value="AFM23896.1"/>
    <property type="molecule type" value="Genomic_DNA"/>
</dbReference>
<name>I4C2V5_DESTA</name>
<proteinExistence type="predicted"/>
<reference evidence="2" key="1">
    <citation type="submission" date="2012-06" db="EMBL/GenBank/DDBJ databases">
        <title>Complete sequence of chromosome of Desulfomonile tiedjei DSM 6799.</title>
        <authorList>
            <person name="Lucas S."/>
            <person name="Copeland A."/>
            <person name="Lapidus A."/>
            <person name="Glavina del Rio T."/>
            <person name="Dalin E."/>
            <person name="Tice H."/>
            <person name="Bruce D."/>
            <person name="Goodwin L."/>
            <person name="Pitluck S."/>
            <person name="Peters L."/>
            <person name="Ovchinnikova G."/>
            <person name="Zeytun A."/>
            <person name="Lu M."/>
            <person name="Kyrpides N."/>
            <person name="Mavromatis K."/>
            <person name="Ivanova N."/>
            <person name="Brettin T."/>
            <person name="Detter J.C."/>
            <person name="Han C."/>
            <person name="Larimer F."/>
            <person name="Land M."/>
            <person name="Hauser L."/>
            <person name="Markowitz V."/>
            <person name="Cheng J.-F."/>
            <person name="Hugenholtz P."/>
            <person name="Woyke T."/>
            <person name="Wu D."/>
            <person name="Spring S."/>
            <person name="Schroeder M."/>
            <person name="Brambilla E."/>
            <person name="Klenk H.-P."/>
            <person name="Eisen J.A."/>
        </authorList>
    </citation>
    <scope>NUCLEOTIDE SEQUENCE [LARGE SCALE GENOMIC DNA]</scope>
    <source>
        <strain evidence="2">ATCC 49306 / DSM 6799 / DCB-1</strain>
    </source>
</reference>
<evidence type="ECO:0000313" key="2">
    <source>
        <dbReference type="Proteomes" id="UP000006055"/>
    </source>
</evidence>
<dbReference type="eggNOG" id="COG1011">
    <property type="taxonomic scope" value="Bacteria"/>
</dbReference>
<dbReference type="InterPro" id="IPR006439">
    <property type="entry name" value="HAD-SF_hydro_IA"/>
</dbReference>
<dbReference type="PANTHER" id="PTHR43611:SF3">
    <property type="entry name" value="FLAVIN MONONUCLEOTIDE HYDROLASE 1, CHLOROPLATIC"/>
    <property type="match status" value="1"/>
</dbReference>
<dbReference type="PANTHER" id="PTHR43611">
    <property type="entry name" value="ALPHA-D-GLUCOSE 1-PHOSPHATE PHOSPHATASE"/>
    <property type="match status" value="1"/>
</dbReference>
<dbReference type="KEGG" id="dti:Desti_1183"/>
<dbReference type="Proteomes" id="UP000006055">
    <property type="component" value="Chromosome"/>
</dbReference>
<sequence>MKKQNLYEIAYVVLDFGGVIAEEGFKDGLYAIAKQAGLPPEDFFGLAARLIYDCGYVKGKFAEHDYWALLREKTGIQGTDEALRREILERFILRSWVLDAVRKLRKSGLTVAVLSDQTQWLDELDAQHRFFREFDVVFNSYHLGMTKKDPAIFDFVASHFSAEPSKFLFVDDNPGNVQMAISRGFNAFVFTDKKGFINSLGEFGLTLD</sequence>
<dbReference type="PRINTS" id="PR00413">
    <property type="entry name" value="HADHALOGNASE"/>
</dbReference>